<dbReference type="InterPro" id="IPR032675">
    <property type="entry name" value="LRR_dom_sf"/>
</dbReference>
<dbReference type="InterPro" id="IPR055414">
    <property type="entry name" value="LRR_R13L4/SHOC2-like"/>
</dbReference>
<name>A0A6J0PKX4_ELAGV</name>
<keyword evidence="11" id="KW-0325">Glycoprotein</keyword>
<keyword evidence="6 13" id="KW-0732">Signal</keyword>
<accession>A0A6J0PKX4</accession>
<dbReference type="Pfam" id="PF07714">
    <property type="entry name" value="PK_Tyr_Ser-Thr"/>
    <property type="match status" value="1"/>
</dbReference>
<dbReference type="Pfam" id="PF08263">
    <property type="entry name" value="LRRNT_2"/>
    <property type="match status" value="1"/>
</dbReference>
<sequence length="957" mass="104857">MRPSASFTLLLHLLPFLSTCFSSEEYEFRALLSVRSSINDPLDALSSWSNSTPSFCNWHGITCDDHSTSHVSIVRLSGKNLSGSLPSVLFTLPFIHTLDLSSNGFSGGIPPEAFSNLSSSLRHLNLTNNHLSGPIPLRPDGRDKIINSSLEILDLSNNYLTGETPDEISNNFPRLKVLDLGGNSLRGRIPSSISQLRTLEFLTLASNELVGRIPPELGEITTLQFIYVGYNNLTGEIPPEIGNLTALKHLDLVYNNLTGAIPGSVGNLHKLRYLFLYQNSLSGPIPPSIYNLTALISLDLSENDLTGEISEEVIKLENLEILQLFSNRFEGAIPRSIAALPRLQVLQLWSNRLSGDIPADLGRRNNLTVLDLSSNNLTGGVPEHLCYSRRLVKLILFSNFLEGEIPSGLSRCRSLERVRIENNRLSGELPPEFTKLPLVYYLDVSGNGFSGRIDGRSWEMPALQMLSLARNDLTGPLPDSFGSENIKNLDLSENQFSGGIPAGLGRFSELARLTLSKNQLSGPIPEPIAECKKLVSLDVSKNHLSGEIPAGLSDLPVLTELDLSENRFSGEIPQDLGKTGSLVFVNLSHNHFHGSLPATGVFLSVNASSIAGNPGLCGGTARSGLPPCTAAVEKKPRRFSVTVLMVGLLILLLSVLLLLLILRRRREHIYLKKVEINGNGVWEVRVFDEKASKAITADTLLTSIKEGTVAVPDGAGDGMLFAVRNTTDIPSIGWAEVTDMGRFRHRNVVGLAGACRSETRWVLIYEPVEGGRSLSVALRELSWEKRCRVAVSIARALHCLHRRGMLLHGNLTAGNNVVLDGDGVARLLINVFPSGLEEGKRELAEEESDVYSFGVLLVMLLTGRCHVDAEAGKHGGVVEWARYCYSERHLDTWIDPVMRGQLAEYQDEMIRAMELAVRCTSVDPLQRPCMKEVVKVLVKSVEKPGSWVSKIKRALPI</sequence>
<reference evidence="16" key="1">
    <citation type="submission" date="2025-08" db="UniProtKB">
        <authorList>
            <consortium name="RefSeq"/>
        </authorList>
    </citation>
    <scope>IDENTIFICATION</scope>
</reference>
<evidence type="ECO:0000256" key="10">
    <source>
        <dbReference type="ARBA" id="ARBA00023170"/>
    </source>
</evidence>
<evidence type="ECO:0000256" key="7">
    <source>
        <dbReference type="ARBA" id="ARBA00022737"/>
    </source>
</evidence>
<feature type="signal peptide" evidence="13">
    <location>
        <begin position="1"/>
        <end position="22"/>
    </location>
</feature>
<comment type="similarity">
    <text evidence="2">Belongs to the RLP family.</text>
</comment>
<feature type="transmembrane region" description="Helical" evidence="12">
    <location>
        <begin position="639"/>
        <end position="662"/>
    </location>
</feature>
<dbReference type="Gene3D" id="1.10.510.10">
    <property type="entry name" value="Transferase(Phosphotransferase) domain 1"/>
    <property type="match status" value="2"/>
</dbReference>
<evidence type="ECO:0000256" key="4">
    <source>
        <dbReference type="ARBA" id="ARBA00022614"/>
    </source>
</evidence>
<dbReference type="SUPFAM" id="SSF52047">
    <property type="entry name" value="RNI-like"/>
    <property type="match status" value="1"/>
</dbReference>
<dbReference type="RefSeq" id="XP_019707263.1">
    <property type="nucleotide sequence ID" value="XM_019851704.1"/>
</dbReference>
<dbReference type="Pfam" id="PF23598">
    <property type="entry name" value="LRR_14"/>
    <property type="match status" value="1"/>
</dbReference>
<keyword evidence="15" id="KW-1185">Reference proteome</keyword>
<dbReference type="PANTHER" id="PTHR48052:SF29">
    <property type="entry name" value="PROTEIN KINASE DOMAIN-CONTAINING PROTEIN"/>
    <property type="match status" value="1"/>
</dbReference>
<keyword evidence="4" id="KW-0433">Leucine-rich repeat</keyword>
<dbReference type="InterPro" id="IPR001245">
    <property type="entry name" value="Ser-Thr/Tyr_kinase_cat_dom"/>
</dbReference>
<evidence type="ECO:0000256" key="8">
    <source>
        <dbReference type="ARBA" id="ARBA00022989"/>
    </source>
</evidence>
<dbReference type="SMART" id="SM00220">
    <property type="entry name" value="S_TKc"/>
    <property type="match status" value="1"/>
</dbReference>
<evidence type="ECO:0000256" key="13">
    <source>
        <dbReference type="SAM" id="SignalP"/>
    </source>
</evidence>
<dbReference type="InterPro" id="IPR001611">
    <property type="entry name" value="Leu-rich_rpt"/>
</dbReference>
<dbReference type="FunFam" id="3.80.10.10:FF:000905">
    <property type="entry name" value="Receptor-like protein kinase 7"/>
    <property type="match status" value="1"/>
</dbReference>
<dbReference type="InterPro" id="IPR013210">
    <property type="entry name" value="LRR_N_plant-typ"/>
</dbReference>
<feature type="domain" description="Protein kinase" evidence="14">
    <location>
        <begin position="671"/>
        <end position="948"/>
    </location>
</feature>
<keyword evidence="3" id="KW-1003">Cell membrane</keyword>
<dbReference type="PANTHER" id="PTHR48052">
    <property type="entry name" value="UNNAMED PRODUCT"/>
    <property type="match status" value="1"/>
</dbReference>
<dbReference type="Pfam" id="PF13855">
    <property type="entry name" value="LRR_8"/>
    <property type="match status" value="1"/>
</dbReference>
<evidence type="ECO:0000256" key="9">
    <source>
        <dbReference type="ARBA" id="ARBA00023136"/>
    </source>
</evidence>
<dbReference type="InterPro" id="IPR003591">
    <property type="entry name" value="Leu-rich_rpt_typical-subtyp"/>
</dbReference>
<feature type="chain" id="PRO_5026730332" evidence="13">
    <location>
        <begin position="23"/>
        <end position="957"/>
    </location>
</feature>
<dbReference type="Proteomes" id="UP000504607">
    <property type="component" value="Chromosome 7"/>
</dbReference>
<evidence type="ECO:0000256" key="1">
    <source>
        <dbReference type="ARBA" id="ARBA00004251"/>
    </source>
</evidence>
<keyword evidence="8 12" id="KW-1133">Transmembrane helix</keyword>
<gene>
    <name evidence="16" type="primary">LOC105048143</name>
</gene>
<evidence type="ECO:0000256" key="11">
    <source>
        <dbReference type="ARBA" id="ARBA00023180"/>
    </source>
</evidence>
<evidence type="ECO:0000256" key="5">
    <source>
        <dbReference type="ARBA" id="ARBA00022692"/>
    </source>
</evidence>
<dbReference type="GO" id="GO:0005886">
    <property type="term" value="C:plasma membrane"/>
    <property type="evidence" value="ECO:0007669"/>
    <property type="project" value="UniProtKB-SubCell"/>
</dbReference>
<dbReference type="InterPro" id="IPR000719">
    <property type="entry name" value="Prot_kinase_dom"/>
</dbReference>
<dbReference type="AlphaFoldDB" id="A0A6J0PKX4"/>
<keyword evidence="7" id="KW-0677">Repeat</keyword>
<evidence type="ECO:0000256" key="6">
    <source>
        <dbReference type="ARBA" id="ARBA00022729"/>
    </source>
</evidence>
<evidence type="ECO:0000256" key="2">
    <source>
        <dbReference type="ARBA" id="ARBA00009592"/>
    </source>
</evidence>
<dbReference type="FunFam" id="3.80.10.10:FF:000726">
    <property type="entry name" value="Probably inactive leucine-rich repeat receptor-like protein kinase"/>
    <property type="match status" value="1"/>
</dbReference>
<keyword evidence="5 12" id="KW-0812">Transmembrane</keyword>
<evidence type="ECO:0000256" key="3">
    <source>
        <dbReference type="ARBA" id="ARBA00022475"/>
    </source>
</evidence>
<dbReference type="OrthoDB" id="676979at2759"/>
<dbReference type="SUPFAM" id="SSF52058">
    <property type="entry name" value="L domain-like"/>
    <property type="match status" value="1"/>
</dbReference>
<dbReference type="SMART" id="SM00369">
    <property type="entry name" value="LRR_TYP"/>
    <property type="match status" value="7"/>
</dbReference>
<dbReference type="InterPro" id="IPR011009">
    <property type="entry name" value="Kinase-like_dom_sf"/>
</dbReference>
<dbReference type="GO" id="GO:0005524">
    <property type="term" value="F:ATP binding"/>
    <property type="evidence" value="ECO:0007669"/>
    <property type="project" value="InterPro"/>
</dbReference>
<dbReference type="GO" id="GO:0004674">
    <property type="term" value="F:protein serine/threonine kinase activity"/>
    <property type="evidence" value="ECO:0007669"/>
    <property type="project" value="UniProtKB-EC"/>
</dbReference>
<dbReference type="PROSITE" id="PS50011">
    <property type="entry name" value="PROTEIN_KINASE_DOM"/>
    <property type="match status" value="1"/>
</dbReference>
<comment type="subcellular location">
    <subcellularLocation>
        <location evidence="1">Cell membrane</location>
        <topology evidence="1">Single-pass type I membrane protein</topology>
    </subcellularLocation>
</comment>
<evidence type="ECO:0000313" key="15">
    <source>
        <dbReference type="Proteomes" id="UP000504607"/>
    </source>
</evidence>
<organism evidence="15 16">
    <name type="scientific">Elaeis guineensis var. tenera</name>
    <name type="common">Oil palm</name>
    <dbReference type="NCBI Taxonomy" id="51953"/>
    <lineage>
        <taxon>Eukaryota</taxon>
        <taxon>Viridiplantae</taxon>
        <taxon>Streptophyta</taxon>
        <taxon>Embryophyta</taxon>
        <taxon>Tracheophyta</taxon>
        <taxon>Spermatophyta</taxon>
        <taxon>Magnoliopsida</taxon>
        <taxon>Liliopsida</taxon>
        <taxon>Arecaceae</taxon>
        <taxon>Arecoideae</taxon>
        <taxon>Cocoseae</taxon>
        <taxon>Elaeidinae</taxon>
        <taxon>Elaeis</taxon>
    </lineage>
</organism>
<evidence type="ECO:0000256" key="12">
    <source>
        <dbReference type="SAM" id="Phobius"/>
    </source>
</evidence>
<evidence type="ECO:0000259" key="14">
    <source>
        <dbReference type="PROSITE" id="PS50011"/>
    </source>
</evidence>
<keyword evidence="10" id="KW-0675">Receptor</keyword>
<keyword evidence="9 12" id="KW-0472">Membrane</keyword>
<dbReference type="SUPFAM" id="SSF56112">
    <property type="entry name" value="Protein kinase-like (PK-like)"/>
    <property type="match status" value="1"/>
</dbReference>
<dbReference type="InParanoid" id="A0A6J0PKX4"/>
<dbReference type="Pfam" id="PF00560">
    <property type="entry name" value="LRR_1"/>
    <property type="match status" value="7"/>
</dbReference>
<protein>
    <submittedName>
        <fullName evidence="16">Probably inactive leucine-rich repeat receptor-like protein kinase At2g25790</fullName>
    </submittedName>
</protein>
<proteinExistence type="inferred from homology"/>
<dbReference type="Gene3D" id="3.80.10.10">
    <property type="entry name" value="Ribonuclease Inhibitor"/>
    <property type="match status" value="5"/>
</dbReference>
<evidence type="ECO:0000313" key="16">
    <source>
        <dbReference type="RefSeq" id="XP_019707263.1"/>
    </source>
</evidence>